<dbReference type="SUPFAM" id="SSF117856">
    <property type="entry name" value="AF0104/ALDC/Ptd012-like"/>
    <property type="match status" value="1"/>
</dbReference>
<dbReference type="GO" id="GO:0003680">
    <property type="term" value="F:minor groove of adenine-thymine-rich DNA binding"/>
    <property type="evidence" value="ECO:0007669"/>
    <property type="project" value="UniProtKB-UniRule"/>
</dbReference>
<name>A0A8B9ALR3_PHODC</name>
<gene>
    <name evidence="4" type="primary">LOC113462593</name>
</gene>
<dbReference type="PROSITE" id="PS51742">
    <property type="entry name" value="PPC"/>
    <property type="match status" value="1"/>
</dbReference>
<comment type="domain">
    <text evidence="1">The PPC domain mediates interactions between AHL proteins.</text>
</comment>
<dbReference type="KEGG" id="pda:113462593"/>
<comment type="subcellular location">
    <subcellularLocation>
        <location evidence="1">Nucleus</location>
    </subcellularLocation>
</comment>
<dbReference type="InterPro" id="IPR039605">
    <property type="entry name" value="AHL"/>
</dbReference>
<evidence type="ECO:0000313" key="4">
    <source>
        <dbReference type="RefSeq" id="XP_038987295.1"/>
    </source>
</evidence>
<dbReference type="Pfam" id="PF03479">
    <property type="entry name" value="PCC"/>
    <property type="match status" value="1"/>
</dbReference>
<dbReference type="GeneID" id="113462593"/>
<dbReference type="InterPro" id="IPR005175">
    <property type="entry name" value="PPC_dom"/>
</dbReference>
<keyword evidence="1" id="KW-0238">DNA-binding</keyword>
<dbReference type="RefSeq" id="XP_038987295.1">
    <property type="nucleotide sequence ID" value="XM_039131367.1"/>
</dbReference>
<comment type="function">
    <text evidence="1">Transcription factor that specifically binds AT-rich DNA sequences related to the nuclear matrix attachment regions (MARs).</text>
</comment>
<keyword evidence="1" id="KW-0539">Nucleus</keyword>
<dbReference type="PANTHER" id="PTHR31500:SF57">
    <property type="entry name" value="AT-HOOK MOTIF NUCLEAR-LOCALIZED PROTEIN 10"/>
    <property type="match status" value="1"/>
</dbReference>
<dbReference type="CDD" id="cd11378">
    <property type="entry name" value="DUF296"/>
    <property type="match status" value="1"/>
</dbReference>
<protein>
    <recommendedName>
        <fullName evidence="1">AT-hook motif nuclear-localized protein</fullName>
    </recommendedName>
</protein>
<keyword evidence="1" id="KW-0804">Transcription</keyword>
<sequence>MGMKSEATSTVQTQPPINNMEMVSHRGTAAVCRPIGGNHKPRTKVPMKRKCGRQRNYHPGQNMVFAVTPISVAPPGPSDHAGRISPSASTASTCLAEAEKKDMDEQLQMDALGSSGTGFILHIMTIEAGEDVGSKIMSTFQNGSRSFCILSAIGAISSVTIQRAATSGPVTYEGPFEILSLSGSYVLSESAGRQTWNGALSVSLAGIDGWVLGGRVAGLFRAATPVKVIAGSFIAGVEEPKQSDPLVNAP</sequence>
<dbReference type="Proteomes" id="UP000228380">
    <property type="component" value="Chromosome 11"/>
</dbReference>
<proteinExistence type="predicted"/>
<keyword evidence="3" id="KW-1185">Reference proteome</keyword>
<accession>A0A8B9ALR3</accession>
<evidence type="ECO:0000313" key="3">
    <source>
        <dbReference type="Proteomes" id="UP000228380"/>
    </source>
</evidence>
<organism evidence="3 4">
    <name type="scientific">Phoenix dactylifera</name>
    <name type="common">Date palm</name>
    <dbReference type="NCBI Taxonomy" id="42345"/>
    <lineage>
        <taxon>Eukaryota</taxon>
        <taxon>Viridiplantae</taxon>
        <taxon>Streptophyta</taxon>
        <taxon>Embryophyta</taxon>
        <taxon>Tracheophyta</taxon>
        <taxon>Spermatophyta</taxon>
        <taxon>Magnoliopsida</taxon>
        <taxon>Liliopsida</taxon>
        <taxon>Arecaceae</taxon>
        <taxon>Coryphoideae</taxon>
        <taxon>Phoeniceae</taxon>
        <taxon>Phoenix</taxon>
    </lineage>
</organism>
<evidence type="ECO:0000259" key="2">
    <source>
        <dbReference type="PROSITE" id="PS51742"/>
    </source>
</evidence>
<dbReference type="PANTHER" id="PTHR31500">
    <property type="entry name" value="AT-HOOK MOTIF NUCLEAR-LOCALIZED PROTEIN 9"/>
    <property type="match status" value="1"/>
</dbReference>
<reference evidence="4" key="2">
    <citation type="submission" date="2025-08" db="UniProtKB">
        <authorList>
            <consortium name="RefSeq"/>
        </authorList>
    </citation>
    <scope>IDENTIFICATION</scope>
    <source>
        <tissue evidence="4">Young leaves</tissue>
    </source>
</reference>
<reference evidence="3" key="1">
    <citation type="journal article" date="2019" name="Nat. Commun.">
        <title>Genome-wide association mapping of date palm fruit traits.</title>
        <authorList>
            <person name="Hazzouri K.M."/>
            <person name="Gros-Balthazard M."/>
            <person name="Flowers J.M."/>
            <person name="Copetti D."/>
            <person name="Lemansour A."/>
            <person name="Lebrun M."/>
            <person name="Masmoudi K."/>
            <person name="Ferrand S."/>
            <person name="Dhar M.I."/>
            <person name="Fresquez Z.A."/>
            <person name="Rosas U."/>
            <person name="Zhang J."/>
            <person name="Talag J."/>
            <person name="Lee S."/>
            <person name="Kudrna D."/>
            <person name="Powell R.F."/>
            <person name="Leitch I.J."/>
            <person name="Krueger R.R."/>
            <person name="Wing R.A."/>
            <person name="Amiri K.M.A."/>
            <person name="Purugganan M.D."/>
        </authorList>
    </citation>
    <scope>NUCLEOTIDE SEQUENCE [LARGE SCALE GENOMIC DNA]</scope>
    <source>
        <strain evidence="3">cv. Khalas</strain>
    </source>
</reference>
<feature type="domain" description="PPC" evidence="2">
    <location>
        <begin position="116"/>
        <end position="250"/>
    </location>
</feature>
<keyword evidence="1" id="KW-0805">Transcription regulation</keyword>
<dbReference type="Gene3D" id="3.30.1330.80">
    <property type="entry name" value="Hypothetical protein, similar to alpha- acetolactate decarboxylase, domain 2"/>
    <property type="match status" value="1"/>
</dbReference>
<evidence type="ECO:0000256" key="1">
    <source>
        <dbReference type="RuleBase" id="RU367031"/>
    </source>
</evidence>
<dbReference type="AlphaFoldDB" id="A0A8B9ALR3"/>
<dbReference type="GO" id="GO:0005634">
    <property type="term" value="C:nucleus"/>
    <property type="evidence" value="ECO:0007669"/>
    <property type="project" value="UniProtKB-SubCell"/>
</dbReference>
<dbReference type="OrthoDB" id="1101183at2759"/>